<name>A0A3Q3DKE5_HIPCM</name>
<feature type="transmembrane region" description="Helical" evidence="17">
    <location>
        <begin position="560"/>
        <end position="587"/>
    </location>
</feature>
<dbReference type="GO" id="GO:0005886">
    <property type="term" value="C:plasma membrane"/>
    <property type="evidence" value="ECO:0007669"/>
    <property type="project" value="UniProtKB-SubCell"/>
</dbReference>
<evidence type="ECO:0000256" key="17">
    <source>
        <dbReference type="RuleBase" id="RU361222"/>
    </source>
</evidence>
<evidence type="ECO:0000256" key="9">
    <source>
        <dbReference type="ARBA" id="ARBA00022989"/>
    </source>
</evidence>
<evidence type="ECO:0000256" key="1">
    <source>
        <dbReference type="ARBA" id="ARBA00003266"/>
    </source>
</evidence>
<gene>
    <name evidence="17" type="primary">FSHR</name>
</gene>
<dbReference type="SUPFAM" id="SSF81321">
    <property type="entry name" value="Family A G protein-coupled receptor-like"/>
    <property type="match status" value="1"/>
</dbReference>
<reference evidence="19" key="1">
    <citation type="submission" date="2025-08" db="UniProtKB">
        <authorList>
            <consortium name="Ensembl"/>
        </authorList>
    </citation>
    <scope>IDENTIFICATION</scope>
</reference>
<feature type="transmembrane region" description="Helical" evidence="17">
    <location>
        <begin position="607"/>
        <end position="628"/>
    </location>
</feature>
<dbReference type="Pfam" id="PF00001">
    <property type="entry name" value="7tm_1"/>
    <property type="match status" value="1"/>
</dbReference>
<keyword evidence="8" id="KW-0677">Repeat</keyword>
<feature type="transmembrane region" description="Helical" evidence="17">
    <location>
        <begin position="113"/>
        <end position="138"/>
    </location>
</feature>
<dbReference type="InterPro" id="IPR032675">
    <property type="entry name" value="LRR_dom_sf"/>
</dbReference>
<proteinExistence type="inferred from homology"/>
<dbReference type="Proteomes" id="UP000264820">
    <property type="component" value="Unplaced"/>
</dbReference>
<reference evidence="19" key="2">
    <citation type="submission" date="2025-09" db="UniProtKB">
        <authorList>
            <consortium name="Ensembl"/>
        </authorList>
    </citation>
    <scope>IDENTIFICATION</scope>
</reference>
<keyword evidence="6 17" id="KW-0812">Transmembrane</keyword>
<keyword evidence="13 17" id="KW-0675">Receptor</keyword>
<protein>
    <recommendedName>
        <fullName evidence="3 17">Follicle-stimulating hormone receptor</fullName>
    </recommendedName>
    <alternativeName>
        <fullName evidence="16 17">Follitropin receptor</fullName>
    </alternativeName>
</protein>
<keyword evidence="9 17" id="KW-1133">Transmembrane helix</keyword>
<evidence type="ECO:0000256" key="11">
    <source>
        <dbReference type="ARBA" id="ARBA00023136"/>
    </source>
</evidence>
<dbReference type="InterPro" id="IPR000276">
    <property type="entry name" value="GPCR_Rhodpsn"/>
</dbReference>
<dbReference type="PRINTS" id="PR00373">
    <property type="entry name" value="GLYCHORMONER"/>
</dbReference>
<keyword evidence="11 17" id="KW-0472">Membrane</keyword>
<evidence type="ECO:0000256" key="7">
    <source>
        <dbReference type="ARBA" id="ARBA00022729"/>
    </source>
</evidence>
<evidence type="ECO:0000256" key="16">
    <source>
        <dbReference type="ARBA" id="ARBA00030636"/>
    </source>
</evidence>
<keyword evidence="20" id="KW-1185">Reference proteome</keyword>
<evidence type="ECO:0000256" key="6">
    <source>
        <dbReference type="ARBA" id="ARBA00022692"/>
    </source>
</evidence>
<dbReference type="Gene3D" id="3.80.10.10">
    <property type="entry name" value="Ribonuclease Inhibitor"/>
    <property type="match status" value="1"/>
</dbReference>
<evidence type="ECO:0000256" key="15">
    <source>
        <dbReference type="ARBA" id="ARBA00023224"/>
    </source>
</evidence>
<keyword evidence="14" id="KW-0325">Glycoprotein</keyword>
<dbReference type="PANTHER" id="PTHR24372:SF5">
    <property type="entry name" value="FOLLICLE-STIMULATING HORMONE RECEPTOR"/>
    <property type="match status" value="1"/>
</dbReference>
<evidence type="ECO:0000256" key="4">
    <source>
        <dbReference type="ARBA" id="ARBA00022475"/>
    </source>
</evidence>
<comment type="similarity">
    <text evidence="17">Belongs to the G-protein coupled receptor 1 family. FSH/LSH/TSH subfamily.</text>
</comment>
<evidence type="ECO:0000259" key="18">
    <source>
        <dbReference type="PROSITE" id="PS50262"/>
    </source>
</evidence>
<dbReference type="GO" id="GO:0004963">
    <property type="term" value="F:follicle-stimulating hormone receptor activity"/>
    <property type="evidence" value="ECO:0007669"/>
    <property type="project" value="InterPro"/>
</dbReference>
<evidence type="ECO:0000256" key="5">
    <source>
        <dbReference type="ARBA" id="ARBA00022614"/>
    </source>
</evidence>
<keyword evidence="15 17" id="KW-0807">Transducer</keyword>
<keyword evidence="7" id="KW-0732">Signal</keyword>
<evidence type="ECO:0000256" key="2">
    <source>
        <dbReference type="ARBA" id="ARBA00004651"/>
    </source>
</evidence>
<feature type="domain" description="G-protein coupled receptors family 1 profile" evidence="18">
    <location>
        <begin position="410"/>
        <end position="657"/>
    </location>
</feature>
<dbReference type="FunFam" id="1.20.1070.10:FF:000019">
    <property type="entry name" value="Lutropin-choriogonadotropic hormone receptor"/>
    <property type="match status" value="1"/>
</dbReference>
<dbReference type="GO" id="GO:0007189">
    <property type="term" value="P:adenylate cyclase-activating G protein-coupled receptor signaling pathway"/>
    <property type="evidence" value="ECO:0007669"/>
    <property type="project" value="TreeGrafter"/>
</dbReference>
<dbReference type="InterPro" id="IPR026906">
    <property type="entry name" value="LRR_5"/>
</dbReference>
<evidence type="ECO:0000256" key="13">
    <source>
        <dbReference type="ARBA" id="ARBA00023170"/>
    </source>
</evidence>
<dbReference type="GO" id="GO:0009755">
    <property type="term" value="P:hormone-mediated signaling pathway"/>
    <property type="evidence" value="ECO:0007669"/>
    <property type="project" value="TreeGrafter"/>
</dbReference>
<dbReference type="PROSITE" id="PS00237">
    <property type="entry name" value="G_PROTEIN_RECEP_F1_1"/>
    <property type="match status" value="1"/>
</dbReference>
<dbReference type="SUPFAM" id="SSF52058">
    <property type="entry name" value="L domain-like"/>
    <property type="match status" value="1"/>
</dbReference>
<accession>A0A3Q3DKE5</accession>
<evidence type="ECO:0000256" key="14">
    <source>
        <dbReference type="ARBA" id="ARBA00023180"/>
    </source>
</evidence>
<feature type="transmembrane region" description="Helical" evidence="17">
    <location>
        <begin position="475"/>
        <end position="496"/>
    </location>
</feature>
<keyword evidence="10 17" id="KW-0297">G-protein coupled receptor</keyword>
<dbReference type="InterPro" id="IPR002272">
    <property type="entry name" value="FSH_rcpt"/>
</dbReference>
<dbReference type="InterPro" id="IPR002131">
    <property type="entry name" value="Gphrmn_rcpt_fam"/>
</dbReference>
<organism evidence="19 20">
    <name type="scientific">Hippocampus comes</name>
    <name type="common">Tiger tail seahorse</name>
    <dbReference type="NCBI Taxonomy" id="109280"/>
    <lineage>
        <taxon>Eukaryota</taxon>
        <taxon>Metazoa</taxon>
        <taxon>Chordata</taxon>
        <taxon>Craniata</taxon>
        <taxon>Vertebrata</taxon>
        <taxon>Euteleostomi</taxon>
        <taxon>Actinopterygii</taxon>
        <taxon>Neopterygii</taxon>
        <taxon>Teleostei</taxon>
        <taxon>Neoteleostei</taxon>
        <taxon>Acanthomorphata</taxon>
        <taxon>Syngnathiaria</taxon>
        <taxon>Syngnathiformes</taxon>
        <taxon>Syngnathoidei</taxon>
        <taxon>Syngnathidae</taxon>
        <taxon>Hippocampus</taxon>
    </lineage>
</organism>
<dbReference type="AlphaFoldDB" id="A0A3Q3DKE5"/>
<keyword evidence="4 17" id="KW-1003">Cell membrane</keyword>
<feature type="transmembrane region" description="Helical" evidence="17">
    <location>
        <begin position="431"/>
        <end position="455"/>
    </location>
</feature>
<dbReference type="InterPro" id="IPR001611">
    <property type="entry name" value="Leu-rich_rpt"/>
</dbReference>
<evidence type="ECO:0000256" key="8">
    <source>
        <dbReference type="ARBA" id="ARBA00022737"/>
    </source>
</evidence>
<dbReference type="CDD" id="cd15136">
    <property type="entry name" value="7tmA_Glyco_hormone_R"/>
    <property type="match status" value="1"/>
</dbReference>
<dbReference type="PRINTS" id="PR00237">
    <property type="entry name" value="GPCRRHODOPSN"/>
</dbReference>
<dbReference type="Pfam" id="PF13306">
    <property type="entry name" value="LRR_5"/>
    <property type="match status" value="1"/>
</dbReference>
<keyword evidence="12" id="KW-1015">Disulfide bond</keyword>
<dbReference type="InterPro" id="IPR017452">
    <property type="entry name" value="GPCR_Rhodpsn_7TM"/>
</dbReference>
<evidence type="ECO:0000256" key="10">
    <source>
        <dbReference type="ARBA" id="ARBA00023040"/>
    </source>
</evidence>
<dbReference type="GO" id="GO:0008584">
    <property type="term" value="P:male gonad development"/>
    <property type="evidence" value="ECO:0007669"/>
    <property type="project" value="TreeGrafter"/>
</dbReference>
<dbReference type="PRINTS" id="PR01143">
    <property type="entry name" value="FSHRECEPTOR"/>
</dbReference>
<feature type="transmembrane region" description="Helical" evidence="17">
    <location>
        <begin position="640"/>
        <end position="660"/>
    </location>
</feature>
<comment type="subcellular location">
    <subcellularLocation>
        <location evidence="2 17">Cell membrane</location>
        <topology evidence="2 17">Multi-pass membrane protein</topology>
    </subcellularLocation>
</comment>
<evidence type="ECO:0000256" key="12">
    <source>
        <dbReference type="ARBA" id="ARBA00023157"/>
    </source>
</evidence>
<feature type="transmembrane region" description="Helical" evidence="17">
    <location>
        <begin position="398"/>
        <end position="419"/>
    </location>
</feature>
<dbReference type="PANTHER" id="PTHR24372">
    <property type="entry name" value="GLYCOPROTEIN HORMONE RECEPTOR"/>
    <property type="match status" value="1"/>
</dbReference>
<dbReference type="Pfam" id="PF13855">
    <property type="entry name" value="LRR_8"/>
    <property type="match status" value="1"/>
</dbReference>
<evidence type="ECO:0000313" key="20">
    <source>
        <dbReference type="Proteomes" id="UP000264820"/>
    </source>
</evidence>
<dbReference type="STRING" id="109280.ENSHCOP00000014400"/>
<dbReference type="Gene3D" id="1.20.1070.10">
    <property type="entry name" value="Rhodopsin 7-helix transmembrane proteins"/>
    <property type="match status" value="1"/>
</dbReference>
<comment type="function">
    <text evidence="1 17">G protein-coupled receptor for follitropin, the follicle-stimulating hormone. Through cAMP production activates the downstream PI3K-AKT and ERK1/ERK2 signaling pathways.</text>
</comment>
<comment type="caution">
    <text evidence="17">Lacks conserved residue(s) required for the propagation of feature annotation.</text>
</comment>
<dbReference type="GeneTree" id="ENSGT00940000158952"/>
<evidence type="ECO:0000313" key="19">
    <source>
        <dbReference type="Ensembl" id="ENSHCOP00000014400.1"/>
    </source>
</evidence>
<evidence type="ECO:0000256" key="3">
    <source>
        <dbReference type="ARBA" id="ARBA00021226"/>
    </source>
</evidence>
<keyword evidence="5" id="KW-0433">Leucine-rich repeat</keyword>
<sequence length="718" mass="79914">MQREGREDNPPTNTKPCVSHATSFSSRSVCGKCPHYVRVTRRKTFGNNCRVVTRMRRMMMMIILTVVTMGVQMKDLSQQAVDLCRNIHTSDFEIPSVHTHTHTRSTYKQNSRFLVWGIFLWGSSIVCYFFFFCCLFFISQNAALESIGAFAFSDLPELIELTITKSKHLTYIHPDAFKDLVKLRRLIISNTGIMTLPDFSKMHSAADYFVDLHDNSHIQKVPANAFNGACTQAIRDIRLTRNGIKTVARDAFNGTKMHRLSLKGNRQLSYIHPNAFASSSELVLIDISQTALSSLPDAILGNLHSLIAESAVRLKKFPPPRAFAKLHEARVTYPSHCCIFLPMQRNSSKHPLCSLREARENAAFFWDHCLGSFNVTCSPAPDAFNPCEDIMTSASLRGLIWVVSVLALLGNVVVLLVLLGSASKLTVPRFLMCHLAFADLCMGVYLLVIAAMDTLTRGHYHNHAIDWQTGLGCEAAGFFTVFASELSVFTLTAITLERWHTITHALRLDRKFRLRHACAVMTAGWIFSCLAATMPTLGVSSYSKVSICLPMDVESLWSQVYVVSLLLLNMAAFACVCACYLSIYLAVRHPSGATARADARVAQRMAVLVFTDFLCMAPISFFAVSAALKRPLITVSDAKLLLVLFYPINSCANPFLYAFFTHAFRRDFVLLVARFGLCKARAHGYRADSSSGQQPAWGALKSGPVNMCLTSAVRSVDR</sequence>
<dbReference type="Ensembl" id="ENSHCOT00000022446.1">
    <property type="protein sequence ID" value="ENSHCOP00000014400.1"/>
    <property type="gene ID" value="ENSHCOG00000018243.1"/>
</dbReference>
<dbReference type="GO" id="GO:0008528">
    <property type="term" value="F:G protein-coupled peptide receptor activity"/>
    <property type="evidence" value="ECO:0007669"/>
    <property type="project" value="TreeGrafter"/>
</dbReference>
<feature type="transmembrane region" description="Helical" evidence="17">
    <location>
        <begin position="517"/>
        <end position="540"/>
    </location>
</feature>
<dbReference type="PROSITE" id="PS50262">
    <property type="entry name" value="G_PROTEIN_RECEP_F1_2"/>
    <property type="match status" value="1"/>
</dbReference>